<dbReference type="GO" id="GO:0016787">
    <property type="term" value="F:hydrolase activity"/>
    <property type="evidence" value="ECO:0007669"/>
    <property type="project" value="UniProtKB-KW"/>
</dbReference>
<sequence>MDLDTEMDGSNGSNGSDGNDGNDGNMDGIRKRFSSLGRPAIGLAWAALLLGLWMWGRDATEGTGGPAPMTGDVAAVGRPSAHPLPPAHAPLASARPKRVVIEAAGVRAPIVASGLDRDGAVQPPPFSRPGTVGWYRAGPEPGSPGAALLVGHLDTKSKPAVFHELSDLKRGERVRVARSDGTTAEFTVEDVEVVPEKHFDARRVYGSRSHDRAELRLITCGGKYDRSTRTYSANVVVSAYLTGTTGSPGNVSAGSRSAPH</sequence>
<dbReference type="HOGENOM" id="CLU_062592_5_1_11"/>
<accession>A0A061A180</accession>
<dbReference type="Gene3D" id="2.40.260.10">
    <property type="entry name" value="Sortase"/>
    <property type="match status" value="1"/>
</dbReference>
<dbReference type="CDD" id="cd05829">
    <property type="entry name" value="Sortase_F"/>
    <property type="match status" value="1"/>
</dbReference>
<proteinExistence type="predicted"/>
<dbReference type="AlphaFoldDB" id="A0A061A180"/>
<keyword evidence="1" id="KW-0378">Hydrolase</keyword>
<feature type="compositionally biased region" description="Low complexity" evidence="2">
    <location>
        <begin position="8"/>
        <end position="26"/>
    </location>
</feature>
<dbReference type="InterPro" id="IPR042001">
    <property type="entry name" value="Sortase_F"/>
</dbReference>
<keyword evidence="3" id="KW-0812">Transmembrane</keyword>
<keyword evidence="3" id="KW-0472">Membrane</keyword>
<dbReference type="EMBL" id="LK022848">
    <property type="protein sequence ID" value="CDR09508.1"/>
    <property type="molecule type" value="Genomic_DNA"/>
</dbReference>
<dbReference type="Pfam" id="PF04203">
    <property type="entry name" value="Sortase"/>
    <property type="match status" value="1"/>
</dbReference>
<evidence type="ECO:0000256" key="3">
    <source>
        <dbReference type="SAM" id="Phobius"/>
    </source>
</evidence>
<organism evidence="4">
    <name type="scientific">Streptomyces iranensis</name>
    <dbReference type="NCBI Taxonomy" id="576784"/>
    <lineage>
        <taxon>Bacteria</taxon>
        <taxon>Bacillati</taxon>
        <taxon>Actinomycetota</taxon>
        <taxon>Actinomycetes</taxon>
        <taxon>Kitasatosporales</taxon>
        <taxon>Streptomycetaceae</taxon>
        <taxon>Streptomyces</taxon>
        <taxon>Streptomyces violaceusniger group</taxon>
    </lineage>
</organism>
<dbReference type="InterPro" id="IPR023365">
    <property type="entry name" value="Sortase_dom-sf"/>
</dbReference>
<reference evidence="4" key="1">
    <citation type="submission" date="2014-05" db="EMBL/GenBank/DDBJ databases">
        <authorList>
            <person name="Horn Fabian"/>
        </authorList>
    </citation>
    <scope>NUCLEOTIDE SEQUENCE</scope>
</reference>
<evidence type="ECO:0000256" key="1">
    <source>
        <dbReference type="ARBA" id="ARBA00022801"/>
    </source>
</evidence>
<feature type="region of interest" description="Disordered" evidence="2">
    <location>
        <begin position="1"/>
        <end position="26"/>
    </location>
</feature>
<gene>
    <name evidence="4" type="ORF">SIRAN6117</name>
</gene>
<evidence type="ECO:0000256" key="2">
    <source>
        <dbReference type="SAM" id="MobiDB-lite"/>
    </source>
</evidence>
<evidence type="ECO:0000313" key="4">
    <source>
        <dbReference type="EMBL" id="CDR09508.1"/>
    </source>
</evidence>
<protein>
    <submittedName>
        <fullName evidence="4">Peptidase C60 sortase A and B</fullName>
    </submittedName>
</protein>
<name>A0A061A180_9ACTN</name>
<dbReference type="NCBIfam" id="NF033748">
    <property type="entry name" value="class_F_sortase"/>
    <property type="match status" value="1"/>
</dbReference>
<dbReference type="InterPro" id="IPR005754">
    <property type="entry name" value="Sortase"/>
</dbReference>
<dbReference type="SUPFAM" id="SSF63817">
    <property type="entry name" value="Sortase"/>
    <property type="match status" value="1"/>
</dbReference>
<feature type="transmembrane region" description="Helical" evidence="3">
    <location>
        <begin position="36"/>
        <end position="56"/>
    </location>
</feature>
<keyword evidence="3" id="KW-1133">Transmembrane helix</keyword>